<proteinExistence type="predicted"/>
<dbReference type="PANTHER" id="PTHR47786">
    <property type="entry name" value="ALPHA-1,4-GLUCAN:MALTOSE-1-PHOSPHATE MALTOSYLTRANSFERASE"/>
    <property type="match status" value="1"/>
</dbReference>
<comment type="caution">
    <text evidence="1">The sequence shown here is derived from an EMBL/GenBank/DDBJ whole genome shotgun (WGS) entry which is preliminary data.</text>
</comment>
<name>X1D4U2_9ZZZZ</name>
<reference evidence="1" key="1">
    <citation type="journal article" date="2014" name="Front. Microbiol.">
        <title>High frequency of phylogenetically diverse reductive dehalogenase-homologous genes in deep subseafloor sedimentary metagenomes.</title>
        <authorList>
            <person name="Kawai M."/>
            <person name="Futagami T."/>
            <person name="Toyoda A."/>
            <person name="Takaki Y."/>
            <person name="Nishi S."/>
            <person name="Hori S."/>
            <person name="Arai W."/>
            <person name="Tsubouchi T."/>
            <person name="Morono Y."/>
            <person name="Uchiyama I."/>
            <person name="Ito T."/>
            <person name="Fujiyama A."/>
            <person name="Inagaki F."/>
            <person name="Takami H."/>
        </authorList>
    </citation>
    <scope>NUCLEOTIDE SEQUENCE</scope>
    <source>
        <strain evidence="1">Expedition CK06-06</strain>
    </source>
</reference>
<dbReference type="EMBL" id="BART01035576">
    <property type="protein sequence ID" value="GAH15776.1"/>
    <property type="molecule type" value="Genomic_DNA"/>
</dbReference>
<gene>
    <name evidence="1" type="ORF">S01H4_60361</name>
</gene>
<accession>X1D4U2</accession>
<protein>
    <submittedName>
        <fullName evidence="1">Uncharacterized protein</fullName>
    </submittedName>
</protein>
<organism evidence="1">
    <name type="scientific">marine sediment metagenome</name>
    <dbReference type="NCBI Taxonomy" id="412755"/>
    <lineage>
        <taxon>unclassified sequences</taxon>
        <taxon>metagenomes</taxon>
        <taxon>ecological metagenomes</taxon>
    </lineage>
</organism>
<dbReference type="PANTHER" id="PTHR47786:SF2">
    <property type="entry name" value="GLYCOSYL HYDROLASE FAMILY 13 CATALYTIC DOMAIN-CONTAINING PROTEIN"/>
    <property type="match status" value="1"/>
</dbReference>
<sequence length="90" mass="10680">VDKINEENPDTLLLAEAFWLLEGFFVRTLGMHRVYNSAFMNMLRDEDNAMYRLVLKNTLQFDPEILKRFVNFMNNPSFGNFNPSIIVFWV</sequence>
<feature type="non-terminal residue" evidence="1">
    <location>
        <position position="1"/>
    </location>
</feature>
<evidence type="ECO:0000313" key="1">
    <source>
        <dbReference type="EMBL" id="GAH15776.1"/>
    </source>
</evidence>
<dbReference type="InterPro" id="IPR017853">
    <property type="entry name" value="GH"/>
</dbReference>
<dbReference type="AlphaFoldDB" id="X1D4U2"/>
<dbReference type="SUPFAM" id="SSF51445">
    <property type="entry name" value="(Trans)glycosidases"/>
    <property type="match status" value="1"/>
</dbReference>